<evidence type="ECO:0000313" key="2">
    <source>
        <dbReference type="EMBL" id="MFD1192352.1"/>
    </source>
</evidence>
<dbReference type="PRINTS" id="PR00996">
    <property type="entry name" value="CHERMTFRASE"/>
</dbReference>
<dbReference type="PANTHER" id="PTHR24422">
    <property type="entry name" value="CHEMOTAXIS PROTEIN METHYLTRANSFERASE"/>
    <property type="match status" value="1"/>
</dbReference>
<dbReference type="SUPFAM" id="SSF53335">
    <property type="entry name" value="S-adenosyl-L-methionine-dependent methyltransferases"/>
    <property type="match status" value="1"/>
</dbReference>
<dbReference type="Gene3D" id="3.40.50.150">
    <property type="entry name" value="Vaccinia Virus protein VP39"/>
    <property type="match status" value="1"/>
</dbReference>
<dbReference type="RefSeq" id="WP_377354469.1">
    <property type="nucleotide sequence ID" value="NZ_JBHTLQ010000053.1"/>
</dbReference>
<feature type="domain" description="CheR-type methyltransferase" evidence="1">
    <location>
        <begin position="1"/>
        <end position="256"/>
    </location>
</feature>
<evidence type="ECO:0000259" key="1">
    <source>
        <dbReference type="PROSITE" id="PS50123"/>
    </source>
</evidence>
<dbReference type="CDD" id="cd02440">
    <property type="entry name" value="AdoMet_MTases"/>
    <property type="match status" value="1"/>
</dbReference>
<keyword evidence="2" id="KW-0489">Methyltransferase</keyword>
<evidence type="ECO:0000313" key="3">
    <source>
        <dbReference type="Proteomes" id="UP001597216"/>
    </source>
</evidence>
<keyword evidence="2" id="KW-0808">Transferase</keyword>
<dbReference type="Proteomes" id="UP001597216">
    <property type="component" value="Unassembled WGS sequence"/>
</dbReference>
<organism evidence="2 3">
    <name type="scientific">Phenylobacterium conjunctum</name>
    <dbReference type="NCBI Taxonomy" id="1298959"/>
    <lineage>
        <taxon>Bacteria</taxon>
        <taxon>Pseudomonadati</taxon>
        <taxon>Pseudomonadota</taxon>
        <taxon>Alphaproteobacteria</taxon>
        <taxon>Caulobacterales</taxon>
        <taxon>Caulobacteraceae</taxon>
        <taxon>Phenylobacterium</taxon>
    </lineage>
</organism>
<dbReference type="InterPro" id="IPR000780">
    <property type="entry name" value="CheR_MeTrfase"/>
</dbReference>
<proteinExistence type="predicted"/>
<dbReference type="SMART" id="SM00138">
    <property type="entry name" value="MeTrc"/>
    <property type="match status" value="1"/>
</dbReference>
<reference evidence="3" key="1">
    <citation type="journal article" date="2019" name="Int. J. Syst. Evol. Microbiol.">
        <title>The Global Catalogue of Microorganisms (GCM) 10K type strain sequencing project: providing services to taxonomists for standard genome sequencing and annotation.</title>
        <authorList>
            <consortium name="The Broad Institute Genomics Platform"/>
            <consortium name="The Broad Institute Genome Sequencing Center for Infectious Disease"/>
            <person name="Wu L."/>
            <person name="Ma J."/>
        </authorList>
    </citation>
    <scope>NUCLEOTIDE SEQUENCE [LARGE SCALE GENOMIC DNA]</scope>
    <source>
        <strain evidence="3">CCUG 55074</strain>
    </source>
</reference>
<gene>
    <name evidence="2" type="ORF">ACFQ27_17320</name>
</gene>
<dbReference type="Pfam" id="PF01739">
    <property type="entry name" value="CheR"/>
    <property type="match status" value="1"/>
</dbReference>
<sequence>MTREDCELAAQICASRAGLLVDPDKTYFLESRLAPVARREGFNSIDDMMGDLKLKRDDRLAWAIVEALAAGETAFYRDRKPFQQFETEILPTLARLRGLEPIRIWSAACGSGQEIYSLAMSVADLRADLPETKVELFASDLSERALEKAQSGLYTQFEVQRGLPIRKLVAHFEKSEEMWVLSPRIRQMVRWRRVNLIADLNTNGRFDVIFCRYVLSGMTPQMRPRLLENLARALTPDGFLVLGEGESIAGVSEAFQPVAGRPGLFARNPAHRAAA</sequence>
<name>A0ABW3T605_9CAUL</name>
<comment type="caution">
    <text evidence="2">The sequence shown here is derived from an EMBL/GenBank/DDBJ whole genome shotgun (WGS) entry which is preliminary data.</text>
</comment>
<dbReference type="SUPFAM" id="SSF47757">
    <property type="entry name" value="Chemotaxis receptor methyltransferase CheR, N-terminal domain"/>
    <property type="match status" value="1"/>
</dbReference>
<dbReference type="InterPro" id="IPR050903">
    <property type="entry name" value="Bact_Chemotaxis_MeTrfase"/>
</dbReference>
<dbReference type="InterPro" id="IPR029063">
    <property type="entry name" value="SAM-dependent_MTases_sf"/>
</dbReference>
<keyword evidence="3" id="KW-1185">Reference proteome</keyword>
<accession>A0ABW3T605</accession>
<dbReference type="GO" id="GO:0008168">
    <property type="term" value="F:methyltransferase activity"/>
    <property type="evidence" value="ECO:0007669"/>
    <property type="project" value="UniProtKB-KW"/>
</dbReference>
<dbReference type="EMBL" id="JBHTLQ010000053">
    <property type="protein sequence ID" value="MFD1192352.1"/>
    <property type="molecule type" value="Genomic_DNA"/>
</dbReference>
<dbReference type="InterPro" id="IPR022642">
    <property type="entry name" value="CheR_C"/>
</dbReference>
<protein>
    <submittedName>
        <fullName evidence="2">CheR family methyltransferase</fullName>
    </submittedName>
</protein>
<dbReference type="PANTHER" id="PTHR24422:SF21">
    <property type="entry name" value="CHEMOTAXIS PROTEIN METHYLTRANSFERASE 1"/>
    <property type="match status" value="1"/>
</dbReference>
<dbReference type="PROSITE" id="PS50123">
    <property type="entry name" value="CHER"/>
    <property type="match status" value="1"/>
</dbReference>
<dbReference type="GO" id="GO:0032259">
    <property type="term" value="P:methylation"/>
    <property type="evidence" value="ECO:0007669"/>
    <property type="project" value="UniProtKB-KW"/>
</dbReference>